<keyword evidence="4" id="KW-1185">Reference proteome</keyword>
<evidence type="ECO:0000256" key="1">
    <source>
        <dbReference type="SAM" id="MobiDB-lite"/>
    </source>
</evidence>
<reference evidence="3 4" key="1">
    <citation type="journal article" date="2014" name="World J. Microbiol. Biotechnol.">
        <title>Biodiversity and physiological characteristics of Antarctic and Arctic lichens-associated bacteria.</title>
        <authorList>
            <person name="Lee Y.M."/>
            <person name="Kim E.H."/>
            <person name="Lee H.K."/>
            <person name="Hong S.G."/>
        </authorList>
    </citation>
    <scope>NUCLEOTIDE SEQUENCE [LARGE SCALE GENOMIC DNA]</scope>
    <source>
        <strain evidence="3 4">PAMC 26569</strain>
    </source>
</reference>
<gene>
    <name evidence="3" type="ORF">HN018_17865</name>
</gene>
<dbReference type="KEGG" id="lck:HN018_17865"/>
<feature type="chain" id="PRO_5026765805" evidence="2">
    <location>
        <begin position="22"/>
        <end position="124"/>
    </location>
</feature>
<evidence type="ECO:0000313" key="3">
    <source>
        <dbReference type="EMBL" id="QKE91647.1"/>
    </source>
</evidence>
<name>A0A6M8HTZ4_9PROT</name>
<protein>
    <submittedName>
        <fullName evidence="3">Uncharacterized protein</fullName>
    </submittedName>
</protein>
<evidence type="ECO:0000256" key="2">
    <source>
        <dbReference type="SAM" id="SignalP"/>
    </source>
</evidence>
<dbReference type="EMBL" id="CP053708">
    <property type="protein sequence ID" value="QKE91647.1"/>
    <property type="molecule type" value="Genomic_DNA"/>
</dbReference>
<evidence type="ECO:0000313" key="4">
    <source>
        <dbReference type="Proteomes" id="UP000500767"/>
    </source>
</evidence>
<accession>A0A6M8HTZ4</accession>
<sequence>MNRFVLAFASFAAMASAPAMASTPTAPTRPSPAQSSPAQSSPAQSSPAQSSAVQSSAVQSSPAMKTAAVTPDISCPGDTIVWVNARNHAYHVQGDPYFGHTKHGKFECRKAADAERGHQSARTR</sequence>
<feature type="region of interest" description="Disordered" evidence="1">
    <location>
        <begin position="19"/>
        <end position="72"/>
    </location>
</feature>
<feature type="signal peptide" evidence="2">
    <location>
        <begin position="1"/>
        <end position="21"/>
    </location>
</feature>
<dbReference type="Proteomes" id="UP000500767">
    <property type="component" value="Chromosome"/>
</dbReference>
<dbReference type="RefSeq" id="WP_171835266.1">
    <property type="nucleotide sequence ID" value="NZ_CP053708.1"/>
</dbReference>
<keyword evidence="2" id="KW-0732">Signal</keyword>
<organism evidence="3 4">
    <name type="scientific">Lichenicola cladoniae</name>
    <dbReference type="NCBI Taxonomy" id="1484109"/>
    <lineage>
        <taxon>Bacteria</taxon>
        <taxon>Pseudomonadati</taxon>
        <taxon>Pseudomonadota</taxon>
        <taxon>Alphaproteobacteria</taxon>
        <taxon>Acetobacterales</taxon>
        <taxon>Acetobacteraceae</taxon>
        <taxon>Lichenicola</taxon>
    </lineage>
</organism>
<proteinExistence type="predicted"/>
<feature type="compositionally biased region" description="Low complexity" evidence="1">
    <location>
        <begin position="19"/>
        <end position="63"/>
    </location>
</feature>
<dbReference type="AlphaFoldDB" id="A0A6M8HTZ4"/>